<keyword evidence="1" id="KW-0732">Signal</keyword>
<reference evidence="2" key="2">
    <citation type="journal article" date="2024" name="Plant">
        <title>Genomic evolution and insights into agronomic trait innovations of Sesamum species.</title>
        <authorList>
            <person name="Miao H."/>
            <person name="Wang L."/>
            <person name="Qu L."/>
            <person name="Liu H."/>
            <person name="Sun Y."/>
            <person name="Le M."/>
            <person name="Wang Q."/>
            <person name="Wei S."/>
            <person name="Zheng Y."/>
            <person name="Lin W."/>
            <person name="Duan Y."/>
            <person name="Cao H."/>
            <person name="Xiong S."/>
            <person name="Wang X."/>
            <person name="Wei L."/>
            <person name="Li C."/>
            <person name="Ma Q."/>
            <person name="Ju M."/>
            <person name="Zhao R."/>
            <person name="Li G."/>
            <person name="Mu C."/>
            <person name="Tian Q."/>
            <person name="Mei H."/>
            <person name="Zhang T."/>
            <person name="Gao T."/>
            <person name="Zhang H."/>
        </authorList>
    </citation>
    <scope>NUCLEOTIDE SEQUENCE</scope>
    <source>
        <strain evidence="2">KEN8</strain>
    </source>
</reference>
<proteinExistence type="predicted"/>
<reference evidence="2" key="1">
    <citation type="submission" date="2020-06" db="EMBL/GenBank/DDBJ databases">
        <authorList>
            <person name="Li T."/>
            <person name="Hu X."/>
            <person name="Zhang T."/>
            <person name="Song X."/>
            <person name="Zhang H."/>
            <person name="Dai N."/>
            <person name="Sheng W."/>
            <person name="Hou X."/>
            <person name="Wei L."/>
        </authorList>
    </citation>
    <scope>NUCLEOTIDE SEQUENCE</scope>
    <source>
        <strain evidence="2">KEN8</strain>
        <tissue evidence="2">Leaf</tissue>
    </source>
</reference>
<sequence>MGSSMKLSLVLFFTCSLFVQRTLDQCVKACGVCRESVGVSSDVFLSSKFTCHLCSPACYHNCPNIVDLFFNLAAGEGVSLPALCKNQEEKHRAMLAILGSGVNPSPAAAPLVAPAPESL</sequence>
<dbReference type="AlphaFoldDB" id="A0AAW2KDW0"/>
<evidence type="ECO:0000256" key="1">
    <source>
        <dbReference type="SAM" id="SignalP"/>
    </source>
</evidence>
<dbReference type="Pfam" id="PF06521">
    <property type="entry name" value="PAR1"/>
    <property type="match status" value="1"/>
</dbReference>
<dbReference type="InterPro" id="IPR009489">
    <property type="entry name" value="PAR1"/>
</dbReference>
<dbReference type="EMBL" id="JACGWM010000488">
    <property type="protein sequence ID" value="KAL0304599.1"/>
    <property type="molecule type" value="Genomic_DNA"/>
</dbReference>
<dbReference type="PANTHER" id="PTHR33649">
    <property type="entry name" value="PAR1 PROTEIN"/>
    <property type="match status" value="1"/>
</dbReference>
<accession>A0AAW2KDW0</accession>
<comment type="caution">
    <text evidence="2">The sequence shown here is derived from an EMBL/GenBank/DDBJ whole genome shotgun (WGS) entry which is preliminary data.</text>
</comment>
<organism evidence="2">
    <name type="scientific">Sesamum calycinum</name>
    <dbReference type="NCBI Taxonomy" id="2727403"/>
    <lineage>
        <taxon>Eukaryota</taxon>
        <taxon>Viridiplantae</taxon>
        <taxon>Streptophyta</taxon>
        <taxon>Embryophyta</taxon>
        <taxon>Tracheophyta</taxon>
        <taxon>Spermatophyta</taxon>
        <taxon>Magnoliopsida</taxon>
        <taxon>eudicotyledons</taxon>
        <taxon>Gunneridae</taxon>
        <taxon>Pentapetalae</taxon>
        <taxon>asterids</taxon>
        <taxon>lamiids</taxon>
        <taxon>Lamiales</taxon>
        <taxon>Pedaliaceae</taxon>
        <taxon>Sesamum</taxon>
    </lineage>
</organism>
<feature type="chain" id="PRO_5043935042" evidence="1">
    <location>
        <begin position="25"/>
        <end position="119"/>
    </location>
</feature>
<protein>
    <submittedName>
        <fullName evidence="2">Uncharacterized protein</fullName>
    </submittedName>
</protein>
<evidence type="ECO:0000313" key="2">
    <source>
        <dbReference type="EMBL" id="KAL0304599.1"/>
    </source>
</evidence>
<name>A0AAW2KDW0_9LAMI</name>
<gene>
    <name evidence="2" type="ORF">Scaly_3018100</name>
</gene>
<feature type="signal peptide" evidence="1">
    <location>
        <begin position="1"/>
        <end position="24"/>
    </location>
</feature>
<dbReference type="PANTHER" id="PTHR33649:SF4">
    <property type="entry name" value="PAR1 PROTEIN"/>
    <property type="match status" value="1"/>
</dbReference>